<keyword evidence="3" id="KW-1185">Reference proteome</keyword>
<proteinExistence type="predicted"/>
<organism evidence="2 3">
    <name type="scientific">Araneus ventricosus</name>
    <name type="common">Orbweaver spider</name>
    <name type="synonym">Epeira ventricosa</name>
    <dbReference type="NCBI Taxonomy" id="182803"/>
    <lineage>
        <taxon>Eukaryota</taxon>
        <taxon>Metazoa</taxon>
        <taxon>Ecdysozoa</taxon>
        <taxon>Arthropoda</taxon>
        <taxon>Chelicerata</taxon>
        <taxon>Arachnida</taxon>
        <taxon>Araneae</taxon>
        <taxon>Araneomorphae</taxon>
        <taxon>Entelegynae</taxon>
        <taxon>Araneoidea</taxon>
        <taxon>Araneidae</taxon>
        <taxon>Araneus</taxon>
    </lineage>
</organism>
<evidence type="ECO:0000256" key="1">
    <source>
        <dbReference type="SAM" id="MobiDB-lite"/>
    </source>
</evidence>
<gene>
    <name evidence="2" type="ORF">AVEN_99021_1</name>
</gene>
<comment type="caution">
    <text evidence="2">The sequence shown here is derived from an EMBL/GenBank/DDBJ whole genome shotgun (WGS) entry which is preliminary data.</text>
</comment>
<dbReference type="EMBL" id="BGPR01001220">
    <property type="protein sequence ID" value="GBM48588.1"/>
    <property type="molecule type" value="Genomic_DNA"/>
</dbReference>
<name>A0A4Y2G7L5_ARAVE</name>
<protein>
    <submittedName>
        <fullName evidence="2">Uncharacterized protein</fullName>
    </submittedName>
</protein>
<evidence type="ECO:0000313" key="2">
    <source>
        <dbReference type="EMBL" id="GBM48588.1"/>
    </source>
</evidence>
<dbReference type="Proteomes" id="UP000499080">
    <property type="component" value="Unassembled WGS sequence"/>
</dbReference>
<accession>A0A4Y2G7L5</accession>
<evidence type="ECO:0000313" key="3">
    <source>
        <dbReference type="Proteomes" id="UP000499080"/>
    </source>
</evidence>
<dbReference type="AlphaFoldDB" id="A0A4Y2G7L5"/>
<sequence>MLVRRGFARNDTRTRPNVNCESLCGHHPSTPANQLLESGTQVYTRLSMYQTQVHRGSLMGSSFKPEPSNRGAETLPPGHRGLISLMESDLRVEIEQIQYSWRISWSPKAAGKL</sequence>
<feature type="region of interest" description="Disordered" evidence="1">
    <location>
        <begin position="58"/>
        <end position="80"/>
    </location>
</feature>
<reference evidence="2 3" key="1">
    <citation type="journal article" date="2019" name="Sci. Rep.">
        <title>Orb-weaving spider Araneus ventricosus genome elucidates the spidroin gene catalogue.</title>
        <authorList>
            <person name="Kono N."/>
            <person name="Nakamura H."/>
            <person name="Ohtoshi R."/>
            <person name="Moran D.A.P."/>
            <person name="Shinohara A."/>
            <person name="Yoshida Y."/>
            <person name="Fujiwara M."/>
            <person name="Mori M."/>
            <person name="Tomita M."/>
            <person name="Arakawa K."/>
        </authorList>
    </citation>
    <scope>NUCLEOTIDE SEQUENCE [LARGE SCALE GENOMIC DNA]</scope>
</reference>